<reference evidence="2 3" key="1">
    <citation type="submission" date="2018-11" db="EMBL/GenBank/DDBJ databases">
        <authorList>
            <consortium name="Pathogen Informatics"/>
        </authorList>
    </citation>
    <scope>NUCLEOTIDE SEQUENCE [LARGE SCALE GENOMIC DNA]</scope>
</reference>
<feature type="region of interest" description="Disordered" evidence="1">
    <location>
        <begin position="1"/>
        <end position="34"/>
    </location>
</feature>
<accession>A0A3P6TQI1</accession>
<sequence>MSSSGGDRNGTVVRCKSNEDEQRPARDTSQSYSVTSQIDYARYFSDEGAVRTPEDTYPCCSSSEAVGGGVSEGYIS</sequence>
<dbReference type="EMBL" id="UYRV01031241">
    <property type="protein sequence ID" value="VDK85649.1"/>
    <property type="molecule type" value="Genomic_DNA"/>
</dbReference>
<name>A0A3P6TQI1_CYLGO</name>
<dbReference type="AlphaFoldDB" id="A0A3P6TQI1"/>
<proteinExistence type="predicted"/>
<keyword evidence="3" id="KW-1185">Reference proteome</keyword>
<feature type="compositionally biased region" description="Basic and acidic residues" evidence="1">
    <location>
        <begin position="16"/>
        <end position="26"/>
    </location>
</feature>
<protein>
    <submittedName>
        <fullName evidence="2">Uncharacterized protein</fullName>
    </submittedName>
</protein>
<organism evidence="2 3">
    <name type="scientific">Cylicostephanus goldi</name>
    <name type="common">Nematode worm</name>
    <dbReference type="NCBI Taxonomy" id="71465"/>
    <lineage>
        <taxon>Eukaryota</taxon>
        <taxon>Metazoa</taxon>
        <taxon>Ecdysozoa</taxon>
        <taxon>Nematoda</taxon>
        <taxon>Chromadorea</taxon>
        <taxon>Rhabditida</taxon>
        <taxon>Rhabditina</taxon>
        <taxon>Rhabditomorpha</taxon>
        <taxon>Strongyloidea</taxon>
        <taxon>Strongylidae</taxon>
        <taxon>Cylicostephanus</taxon>
    </lineage>
</organism>
<feature type="non-terminal residue" evidence="2">
    <location>
        <position position="76"/>
    </location>
</feature>
<dbReference type="OrthoDB" id="5873202at2759"/>
<feature type="compositionally biased region" description="Gly residues" evidence="1">
    <location>
        <begin position="66"/>
        <end position="76"/>
    </location>
</feature>
<evidence type="ECO:0000313" key="2">
    <source>
        <dbReference type="EMBL" id="VDK85649.1"/>
    </source>
</evidence>
<gene>
    <name evidence="2" type="ORF">CGOC_LOCUS8481</name>
</gene>
<feature type="region of interest" description="Disordered" evidence="1">
    <location>
        <begin position="55"/>
        <end position="76"/>
    </location>
</feature>
<evidence type="ECO:0000256" key="1">
    <source>
        <dbReference type="SAM" id="MobiDB-lite"/>
    </source>
</evidence>
<dbReference type="Proteomes" id="UP000271889">
    <property type="component" value="Unassembled WGS sequence"/>
</dbReference>
<evidence type="ECO:0000313" key="3">
    <source>
        <dbReference type="Proteomes" id="UP000271889"/>
    </source>
</evidence>